<protein>
    <submittedName>
        <fullName evidence="2">Uncharacterized protein</fullName>
    </submittedName>
</protein>
<evidence type="ECO:0000256" key="1">
    <source>
        <dbReference type="SAM" id="Coils"/>
    </source>
</evidence>
<reference evidence="2" key="2">
    <citation type="journal article" date="2018" name="Nat. Commun.">
        <title>Tailed giant Tupanvirus possesses the most complete translational apparatus of the known virosphere.</title>
        <authorList>
            <person name="Abrahao J."/>
            <person name="Silva L."/>
            <person name="Silva L.S."/>
            <person name="Khalil J.Y.B."/>
            <person name="Rodrigues R."/>
            <person name="Arantes T."/>
            <person name="Assis F."/>
            <person name="Boratto P."/>
            <person name="Andrade M."/>
            <person name="Kroon E.G."/>
            <person name="Ribeiro B."/>
            <person name="Bergier I."/>
            <person name="Seligmann H."/>
            <person name="Ghigo E."/>
            <person name="Colson P."/>
            <person name="Levasseur A."/>
            <person name="Kroemer G."/>
            <person name="Raoult D."/>
            <person name="La Scola B."/>
        </authorList>
    </citation>
    <scope>NUCLEOTIDE SEQUENCE [LARGE SCALE GENOMIC DNA]</scope>
    <source>
        <strain evidence="2">Deep ocean</strain>
    </source>
</reference>
<organism evidence="2">
    <name type="scientific">Tupanvirus deep ocean</name>
    <dbReference type="NCBI Taxonomy" id="2126984"/>
    <lineage>
        <taxon>Viruses</taxon>
        <taxon>Varidnaviria</taxon>
        <taxon>Bamfordvirae</taxon>
        <taxon>Nucleocytoviricota</taxon>
        <taxon>Megaviricetes</taxon>
        <taxon>Imitervirales</taxon>
        <taxon>Mimiviridae</taxon>
        <taxon>Megamimivirinae</taxon>
        <taxon>Tupanvirus</taxon>
        <taxon>Tupanvirus altamarinense</taxon>
    </lineage>
</organism>
<dbReference type="RefSeq" id="YP_010780958.1">
    <property type="nucleotide sequence ID" value="NC_075038.1"/>
</dbReference>
<evidence type="ECO:0000313" key="2">
    <source>
        <dbReference type="EMBL" id="QKU34336.1"/>
    </source>
</evidence>
<dbReference type="GeneID" id="80517649"/>
<dbReference type="EMBL" id="MF405918">
    <property type="protein sequence ID" value="QKU34336.1"/>
    <property type="molecule type" value="Genomic_DNA"/>
</dbReference>
<dbReference type="KEGG" id="vg:80517649"/>
<accession>A0A6N1NR15</accession>
<name>A0A6N1NR15_9VIRU</name>
<sequence>MKTPQLITILNDLTNAKYIKKDVKIFVKDNLEQLKEYTDDQETKQIDTIIKMVSKQELKAEDRRRLKQLRTSVVNVVKKYEEEFNEEPNEDYIDDKLSVDEIEKKLDEKIPQYNGFDENHPMKGVICSSKNLWRFNLGKIDKTNKNKNTMIQCAKEYLVPENSDNFGKLRDKKYFCYHNHYFVCYWKDSDPYFDIQHIISVLNLKKSSWNNKYNEFSDKIEYYYWHKNDYDGFILRELIGEKAVYELILSSNSDISKSFKKDVAKILAQLRNEGKLDVTNEKITIKKKGMSGMNTENYEKLKQTLNYYVCSYDSPNDVMYAQYLISKGSKFPISKYLNKHVLYAFIIPTKTQHNDIIIKFGYSEDITDRFHSLKAEYKSNVFFLGARLITGRKDENIFHDALKTKYTDLIEKYSIKDKNKIELYKLSPVLMEEFNNYSDLEEPEDEPTKLEKEELEIMEILKNQEELFCKETMPSYLGKVDNQFLITKEKNLHERLMKEKEMELAKLKYQHIDKEIELTRAQAELAKAQAELEEIRSKNNKTIKNKSKPKILSI</sequence>
<proteinExistence type="predicted"/>
<feature type="coiled-coil region" evidence="1">
    <location>
        <begin position="490"/>
        <end position="545"/>
    </location>
</feature>
<keyword evidence="1" id="KW-0175">Coiled coil</keyword>
<reference evidence="2" key="1">
    <citation type="submission" date="2017-06" db="EMBL/GenBank/DDBJ databases">
        <authorList>
            <person name="Assis F.L."/>
            <person name="Abrahao J.S."/>
            <person name="Silva L."/>
            <person name="Khalil J.B."/>
            <person name="Rodrigues R."/>
            <person name="Silva L.S."/>
            <person name="Boratto P."/>
            <person name="Andrade M."/>
            <person name="Kroon E.G."/>
            <person name="Ribeiro B."/>
            <person name="Bergier I."/>
            <person name="Seligmann H."/>
            <person name="Ghigo E."/>
            <person name="Colson P."/>
            <person name="Levasseur A."/>
            <person name="Raoult D."/>
            <person name="Scola B.L."/>
        </authorList>
    </citation>
    <scope>NUCLEOTIDE SEQUENCE</scope>
    <source>
        <strain evidence="2">Deep ocean</strain>
    </source>
</reference>